<sequence length="306" mass="34691">MVHQHFPSPRVFRLSTSAGACATSNPGDIKALQHLMINAGYRQATGRTLDVNGQCNQATIEAIRWYQRLLNMHPSGIVSPLDSWFIEALNNATSPHWRPQHKNGGLSVQHGQLTFDAEGVDYITAVEPFRQRRTPNFSRILQWPQAGNSGVTLGRGYDMGSRSRGEIFATLRQAKIEEYKAVLCSKAAFLKGHQAGQFVKVFGPLVGEITHYQQIWLFEIVYSVKLGETVSLYKRLSRNIPQAPQWDSLDQKIRDVIVDIFYQGVHNVSGLFEAAIKGKKELISHIENDPVYMTFEKHRNRIRYLQ</sequence>
<comment type="caution">
    <text evidence="3">The sequence shown here is derived from an EMBL/GenBank/DDBJ whole genome shotgun (WGS) entry which is preliminary data.</text>
</comment>
<keyword evidence="2" id="KW-0081">Bacteriolytic enzyme</keyword>
<dbReference type="EMBL" id="JAGGMQ010000001">
    <property type="protein sequence ID" value="MBP2167742.1"/>
    <property type="molecule type" value="Genomic_DNA"/>
</dbReference>
<reference evidence="4" key="2">
    <citation type="submission" date="2023-07" db="EMBL/GenBank/DDBJ databases">
        <title>Genome mining of underrepresented organisms for secondary metabolites.</title>
        <authorList>
            <person name="D'Agostino P.M."/>
        </authorList>
    </citation>
    <scope>NUCLEOTIDE SEQUENCE [LARGE SCALE GENOMIC DNA]</scope>
    <source>
        <strain evidence="4">WS4403</strain>
    </source>
</reference>
<reference evidence="3 4" key="1">
    <citation type="submission" date="2021-03" db="EMBL/GenBank/DDBJ databases">
        <authorList>
            <person name="D'Agostino P."/>
            <person name="Huntemann M."/>
            <person name="Clum A."/>
            <person name="Spunde A."/>
            <person name="Palaniappan K."/>
            <person name="Ritter S."/>
            <person name="Mikhailova N."/>
            <person name="Chen I.-M."/>
            <person name="Stamatis D."/>
            <person name="Reddy T."/>
            <person name="O'Malley R."/>
            <person name="Daum C."/>
            <person name="Shapiro N."/>
            <person name="Ivanova N."/>
            <person name="Kyrpides N."/>
            <person name="Woyke T."/>
        </authorList>
    </citation>
    <scope>NUCLEOTIDE SEQUENCE [LARGE SCALE GENOMIC DNA]</scope>
    <source>
        <strain evidence="3 4">WS4403</strain>
    </source>
</reference>
<dbReference type="Gene3D" id="1.10.101.10">
    <property type="entry name" value="PGBD-like superfamily/PGBD"/>
    <property type="match status" value="1"/>
</dbReference>
<gene>
    <name evidence="3" type="ORF">J2125_000934</name>
</gene>
<dbReference type="Gene3D" id="1.10.530.40">
    <property type="match status" value="1"/>
</dbReference>
<keyword evidence="1" id="KW-0929">Antimicrobial</keyword>
<dbReference type="InterPro" id="IPR023347">
    <property type="entry name" value="Lysozyme_dom_sf"/>
</dbReference>
<name>A0ABS4P516_9GAMM</name>
<dbReference type="InterPro" id="IPR036366">
    <property type="entry name" value="PGBDSf"/>
</dbReference>
<evidence type="ECO:0000256" key="1">
    <source>
        <dbReference type="ARBA" id="ARBA00022529"/>
    </source>
</evidence>
<dbReference type="InterPro" id="IPR036365">
    <property type="entry name" value="PGBD-like_sf"/>
</dbReference>
<dbReference type="Proteomes" id="UP001195624">
    <property type="component" value="Unassembled WGS sequence"/>
</dbReference>
<evidence type="ECO:0008006" key="5">
    <source>
        <dbReference type="Google" id="ProtNLM"/>
    </source>
</evidence>
<organism evidence="3 4">
    <name type="scientific">Winslowiella toletana</name>
    <dbReference type="NCBI Taxonomy" id="92490"/>
    <lineage>
        <taxon>Bacteria</taxon>
        <taxon>Pseudomonadati</taxon>
        <taxon>Pseudomonadota</taxon>
        <taxon>Gammaproteobacteria</taxon>
        <taxon>Enterobacterales</taxon>
        <taxon>Erwiniaceae</taxon>
        <taxon>Winslowiella</taxon>
    </lineage>
</organism>
<accession>A0ABS4P516</accession>
<keyword evidence="4" id="KW-1185">Reference proteome</keyword>
<evidence type="ECO:0000256" key="2">
    <source>
        <dbReference type="ARBA" id="ARBA00022638"/>
    </source>
</evidence>
<proteinExistence type="predicted"/>
<protein>
    <recommendedName>
        <fullName evidence="5">Peptidoglycan binding-like domain-containing protein</fullName>
    </recommendedName>
</protein>
<evidence type="ECO:0000313" key="3">
    <source>
        <dbReference type="EMBL" id="MBP2167742.1"/>
    </source>
</evidence>
<dbReference type="RefSeq" id="WP_017803327.1">
    <property type="nucleotide sequence ID" value="NZ_JAGGMQ010000001.1"/>
</dbReference>
<dbReference type="SUPFAM" id="SSF47090">
    <property type="entry name" value="PGBD-like"/>
    <property type="match status" value="1"/>
</dbReference>
<dbReference type="CDD" id="cd16903">
    <property type="entry name" value="pesticin_lyz-like"/>
    <property type="match status" value="1"/>
</dbReference>
<evidence type="ECO:0000313" key="4">
    <source>
        <dbReference type="Proteomes" id="UP001195624"/>
    </source>
</evidence>